<dbReference type="Proteomes" id="UP000221165">
    <property type="component" value="Unassembled WGS sequence"/>
</dbReference>
<dbReference type="GeneID" id="94424614"/>
<proteinExistence type="inferred from homology"/>
<dbReference type="PANTHER" id="PTHR34068:SF2">
    <property type="entry name" value="UPF0145 PROTEIN SCO3412"/>
    <property type="match status" value="1"/>
</dbReference>
<dbReference type="AlphaFoldDB" id="A0A2C6LDK1"/>
<keyword evidence="4" id="KW-1185">Reference proteome</keyword>
<dbReference type="RefSeq" id="XP_067926605.1">
    <property type="nucleotide sequence ID" value="XM_068061403.1"/>
</dbReference>
<dbReference type="Pfam" id="PF01906">
    <property type="entry name" value="YbjQ_1"/>
    <property type="match status" value="1"/>
</dbReference>
<gene>
    <name evidence="3" type="ORF">CSUI_001197</name>
</gene>
<name>A0A2C6LDK1_9APIC</name>
<dbReference type="InterPro" id="IPR035439">
    <property type="entry name" value="UPF0145_dom_sf"/>
</dbReference>
<protein>
    <submittedName>
        <fullName evidence="3">Duf74 family protein</fullName>
    </submittedName>
</protein>
<evidence type="ECO:0000256" key="1">
    <source>
        <dbReference type="ARBA" id="ARBA00010751"/>
    </source>
</evidence>
<evidence type="ECO:0000256" key="2">
    <source>
        <dbReference type="SAM" id="MobiDB-lite"/>
    </source>
</evidence>
<dbReference type="Gene3D" id="3.30.110.70">
    <property type="entry name" value="Hypothetical protein apc22750. Chain B"/>
    <property type="match status" value="1"/>
</dbReference>
<dbReference type="SUPFAM" id="SSF117782">
    <property type="entry name" value="YbjQ-like"/>
    <property type="match status" value="1"/>
</dbReference>
<feature type="compositionally biased region" description="Polar residues" evidence="2">
    <location>
        <begin position="229"/>
        <end position="246"/>
    </location>
</feature>
<accession>A0A2C6LDK1</accession>
<evidence type="ECO:0000313" key="3">
    <source>
        <dbReference type="EMBL" id="PHJ24933.1"/>
    </source>
</evidence>
<reference evidence="3 4" key="1">
    <citation type="journal article" date="2017" name="Int. J. Parasitol.">
        <title>The genome of the protozoan parasite Cystoisospora suis and a reverse vaccinology approach to identify vaccine candidates.</title>
        <authorList>
            <person name="Palmieri N."/>
            <person name="Shrestha A."/>
            <person name="Ruttkowski B."/>
            <person name="Beck T."/>
            <person name="Vogl C."/>
            <person name="Tomley F."/>
            <person name="Blake D.P."/>
            <person name="Joachim A."/>
        </authorList>
    </citation>
    <scope>NUCLEOTIDE SEQUENCE [LARGE SCALE GENOMIC DNA]</scope>
    <source>
        <strain evidence="3 4">Wien I</strain>
    </source>
</reference>
<dbReference type="OrthoDB" id="354784at2759"/>
<feature type="region of interest" description="Disordered" evidence="2">
    <location>
        <begin position="226"/>
        <end position="246"/>
    </location>
</feature>
<comment type="caution">
    <text evidence="3">The sequence shown here is derived from an EMBL/GenBank/DDBJ whole genome shotgun (WGS) entry which is preliminary data.</text>
</comment>
<dbReference type="InterPro" id="IPR002765">
    <property type="entry name" value="UPF0145_YbjQ-like"/>
</dbReference>
<evidence type="ECO:0000313" key="4">
    <source>
        <dbReference type="Proteomes" id="UP000221165"/>
    </source>
</evidence>
<dbReference type="VEuPathDB" id="ToxoDB:CSUI_001197"/>
<sequence>MATSRITSLVSVPSFSLRSRSDSFVGAKRAGSSSSCFGGVGGGRKRARSPGEENPRLISALQTLSVLHRPVRCESAGGHTVRVECEHCNDRRPVSTSCSQFLATEATYRKGLPEPAAVKAGDQGNPRFLSTLTQRSLLASLPVPFPGPKSAPCVHIRASPLTSSVSQTPGCTYPRPRVPFGAAYTSVSPLFASIPCPAGWPRDFPLLPALQTFSSYSLFTKEPHVKPASDQQRVSPNSRNSNHTDSGTSCGIWASNLGQEATFVDGKEILVSATPSIPGFSTLAYKGFVQGCSVRSRDLLRMAKVILMVQFGGEMDDLTSLIRRVKDEAINRLCQDAVARGANAVVGVRLVSSGTHQRTAVEFSAYGTAVVVKSLAS</sequence>
<comment type="similarity">
    <text evidence="1">Belongs to the UPF0145 family.</text>
</comment>
<dbReference type="EMBL" id="MIGC01000477">
    <property type="protein sequence ID" value="PHJ24933.1"/>
    <property type="molecule type" value="Genomic_DNA"/>
</dbReference>
<dbReference type="PANTHER" id="PTHR34068">
    <property type="entry name" value="UPF0145 PROTEIN YBJQ"/>
    <property type="match status" value="1"/>
</dbReference>
<organism evidence="3 4">
    <name type="scientific">Cystoisospora suis</name>
    <dbReference type="NCBI Taxonomy" id="483139"/>
    <lineage>
        <taxon>Eukaryota</taxon>
        <taxon>Sar</taxon>
        <taxon>Alveolata</taxon>
        <taxon>Apicomplexa</taxon>
        <taxon>Conoidasida</taxon>
        <taxon>Coccidia</taxon>
        <taxon>Eucoccidiorida</taxon>
        <taxon>Eimeriorina</taxon>
        <taxon>Sarcocystidae</taxon>
        <taxon>Cystoisospora</taxon>
    </lineage>
</organism>